<comment type="caution">
    <text evidence="6">The sequence shown here is derived from an EMBL/GenBank/DDBJ whole genome shotgun (WGS) entry which is preliminary data.</text>
</comment>
<evidence type="ECO:0000259" key="5">
    <source>
        <dbReference type="Pfam" id="PF03466"/>
    </source>
</evidence>
<keyword evidence="4" id="KW-0804">Transcription</keyword>
<dbReference type="SUPFAM" id="SSF53850">
    <property type="entry name" value="Periplasmic binding protein-like II"/>
    <property type="match status" value="1"/>
</dbReference>
<evidence type="ECO:0000313" key="6">
    <source>
        <dbReference type="EMBL" id="MEJ8643031.1"/>
    </source>
</evidence>
<accession>A0ABU8U591</accession>
<evidence type="ECO:0000313" key="7">
    <source>
        <dbReference type="Proteomes" id="UP001382904"/>
    </source>
</evidence>
<keyword evidence="3" id="KW-0238">DNA-binding</keyword>
<evidence type="ECO:0000256" key="4">
    <source>
        <dbReference type="ARBA" id="ARBA00023163"/>
    </source>
</evidence>
<dbReference type="Gene3D" id="3.40.190.10">
    <property type="entry name" value="Periplasmic binding protein-like II"/>
    <property type="match status" value="2"/>
</dbReference>
<dbReference type="Pfam" id="PF03466">
    <property type="entry name" value="LysR_substrate"/>
    <property type="match status" value="1"/>
</dbReference>
<proteinExistence type="inferred from homology"/>
<name>A0ABU8U591_9ACTN</name>
<feature type="domain" description="LysR substrate-binding" evidence="5">
    <location>
        <begin position="5"/>
        <end position="82"/>
    </location>
</feature>
<gene>
    <name evidence="6" type="ORF">WKI68_19825</name>
</gene>
<sequence>MRTPAGRPIRRGPEVTNMQEALMMVAAGQGALLTSAHTSTYYARPGVSYVPFADAEPVGYGLVWRAADNSGAVRAFARAASQVAGRNVSA</sequence>
<dbReference type="EMBL" id="JBBKAM010000002">
    <property type="protein sequence ID" value="MEJ8643031.1"/>
    <property type="molecule type" value="Genomic_DNA"/>
</dbReference>
<protein>
    <submittedName>
        <fullName evidence="6">LysR substrate-binding domain-containing protein</fullName>
    </submittedName>
</protein>
<organism evidence="6 7">
    <name type="scientific">Streptomyces caledonius</name>
    <dbReference type="NCBI Taxonomy" id="3134107"/>
    <lineage>
        <taxon>Bacteria</taxon>
        <taxon>Bacillati</taxon>
        <taxon>Actinomycetota</taxon>
        <taxon>Actinomycetes</taxon>
        <taxon>Kitasatosporales</taxon>
        <taxon>Streptomycetaceae</taxon>
        <taxon>Streptomyces</taxon>
    </lineage>
</organism>
<evidence type="ECO:0000256" key="3">
    <source>
        <dbReference type="ARBA" id="ARBA00023125"/>
    </source>
</evidence>
<evidence type="ECO:0000256" key="1">
    <source>
        <dbReference type="ARBA" id="ARBA00009437"/>
    </source>
</evidence>
<dbReference type="InterPro" id="IPR005119">
    <property type="entry name" value="LysR_subst-bd"/>
</dbReference>
<reference evidence="6 7" key="1">
    <citation type="submission" date="2024-03" db="EMBL/GenBank/DDBJ databases">
        <title>Novel Streptomyces species of biotechnological and ecological value are a feature of Machair soil.</title>
        <authorList>
            <person name="Prole J.R."/>
            <person name="Goodfellow M."/>
            <person name="Allenby N."/>
            <person name="Ward A.C."/>
        </authorList>
    </citation>
    <scope>NUCLEOTIDE SEQUENCE [LARGE SCALE GENOMIC DNA]</scope>
    <source>
        <strain evidence="6 7">MS1.HAVA.3</strain>
    </source>
</reference>
<keyword evidence="7" id="KW-1185">Reference proteome</keyword>
<dbReference type="PANTHER" id="PTHR30346:SF0">
    <property type="entry name" value="HCA OPERON TRANSCRIPTIONAL ACTIVATOR HCAR"/>
    <property type="match status" value="1"/>
</dbReference>
<comment type="similarity">
    <text evidence="1">Belongs to the LysR transcriptional regulatory family.</text>
</comment>
<keyword evidence="2" id="KW-0805">Transcription regulation</keyword>
<dbReference type="PANTHER" id="PTHR30346">
    <property type="entry name" value="TRANSCRIPTIONAL DUAL REGULATOR HCAR-RELATED"/>
    <property type="match status" value="1"/>
</dbReference>
<evidence type="ECO:0000256" key="2">
    <source>
        <dbReference type="ARBA" id="ARBA00023015"/>
    </source>
</evidence>
<dbReference type="Proteomes" id="UP001382904">
    <property type="component" value="Unassembled WGS sequence"/>
</dbReference>